<evidence type="ECO:0000256" key="5">
    <source>
        <dbReference type="ARBA" id="ARBA00023014"/>
    </source>
</evidence>
<evidence type="ECO:0000256" key="1">
    <source>
        <dbReference type="ARBA" id="ARBA00007523"/>
    </source>
</evidence>
<dbReference type="Pfam" id="PF10589">
    <property type="entry name" value="NADH_4Fe-4S"/>
    <property type="match status" value="1"/>
</dbReference>
<keyword evidence="3" id="KW-0479">Metal-binding</keyword>
<dbReference type="Gene3D" id="1.20.1440.230">
    <property type="entry name" value="NADH-ubiquinone oxidoreductase 51kDa subunit, iron-sulphur binding domain"/>
    <property type="match status" value="1"/>
</dbReference>
<dbReference type="Gene3D" id="3.40.50.11540">
    <property type="entry name" value="NADH-ubiquinone oxidoreductase 51kDa subunit"/>
    <property type="match status" value="1"/>
</dbReference>
<dbReference type="InterPro" id="IPR017896">
    <property type="entry name" value="4Fe4S_Fe-S-bd"/>
</dbReference>
<feature type="domain" description="4Fe-4S ferredoxin-type" evidence="6">
    <location>
        <begin position="423"/>
        <end position="452"/>
    </location>
</feature>
<dbReference type="PROSITE" id="PS51379">
    <property type="entry name" value="4FE4S_FER_2"/>
    <property type="match status" value="2"/>
</dbReference>
<dbReference type="Gene3D" id="6.10.250.1450">
    <property type="match status" value="1"/>
</dbReference>
<protein>
    <recommendedName>
        <fullName evidence="6">4Fe-4S ferredoxin-type domain-containing protein</fullName>
    </recommendedName>
</protein>
<dbReference type="InterPro" id="IPR011538">
    <property type="entry name" value="Nuo51_FMN-bd"/>
</dbReference>
<dbReference type="Pfam" id="PF01512">
    <property type="entry name" value="Complex1_51K"/>
    <property type="match status" value="1"/>
</dbReference>
<evidence type="ECO:0000313" key="8">
    <source>
        <dbReference type="Proteomes" id="UP000653358"/>
    </source>
</evidence>
<dbReference type="PROSITE" id="PS00198">
    <property type="entry name" value="4FE4S_FER_1"/>
    <property type="match status" value="1"/>
</dbReference>
<keyword evidence="4" id="KW-0408">Iron</keyword>
<keyword evidence="2" id="KW-0004">4Fe-4S</keyword>
<dbReference type="InterPro" id="IPR017900">
    <property type="entry name" value="4Fe4S_Fe_S_CS"/>
</dbReference>
<evidence type="ECO:0000256" key="3">
    <source>
        <dbReference type="ARBA" id="ARBA00022723"/>
    </source>
</evidence>
<organism evidence="7 8">
    <name type="scientific">Acetobacterium tundrae</name>
    <dbReference type="NCBI Taxonomy" id="132932"/>
    <lineage>
        <taxon>Bacteria</taxon>
        <taxon>Bacillati</taxon>
        <taxon>Bacillota</taxon>
        <taxon>Clostridia</taxon>
        <taxon>Eubacteriales</taxon>
        <taxon>Eubacteriaceae</taxon>
        <taxon>Acetobacterium</taxon>
    </lineage>
</organism>
<dbReference type="SUPFAM" id="SSF140490">
    <property type="entry name" value="Nqo1C-terminal domain-like"/>
    <property type="match status" value="1"/>
</dbReference>
<evidence type="ECO:0000256" key="2">
    <source>
        <dbReference type="ARBA" id="ARBA00022485"/>
    </source>
</evidence>
<dbReference type="SUPFAM" id="SSF54862">
    <property type="entry name" value="4Fe-4S ferredoxins"/>
    <property type="match status" value="1"/>
</dbReference>
<reference evidence="7 8" key="1">
    <citation type="journal article" date="2020" name="mSystems">
        <title>Defining Genomic and Predicted Metabolic Features of the Acetobacterium Genus.</title>
        <authorList>
            <person name="Ross D.E."/>
            <person name="Marshall C.W."/>
            <person name="Gulliver D."/>
            <person name="May H.D."/>
            <person name="Norman R.S."/>
        </authorList>
    </citation>
    <scope>NUCLEOTIDE SEQUENCE [LARGE SCALE GENOMIC DNA]</scope>
    <source>
        <strain evidence="7 8">DSM 9173</strain>
    </source>
</reference>
<evidence type="ECO:0000256" key="4">
    <source>
        <dbReference type="ARBA" id="ARBA00023004"/>
    </source>
</evidence>
<keyword evidence="8" id="KW-1185">Reference proteome</keyword>
<comment type="caution">
    <text evidence="7">The sequence shown here is derived from an EMBL/GenBank/DDBJ whole genome shotgun (WGS) entry which is preliminary data.</text>
</comment>
<dbReference type="InterPro" id="IPR019575">
    <property type="entry name" value="Nuop51_4Fe4S-bd"/>
</dbReference>
<dbReference type="Gene3D" id="3.30.70.20">
    <property type="match status" value="1"/>
</dbReference>
<proteinExistence type="inferred from homology"/>
<evidence type="ECO:0000313" key="7">
    <source>
        <dbReference type="EMBL" id="MBC3798250.1"/>
    </source>
</evidence>
<name>A0ABR6WQ25_9FIRM</name>
<dbReference type="Gene3D" id="3.10.20.600">
    <property type="match status" value="1"/>
</dbReference>
<feature type="domain" description="4Fe-4S ferredoxin-type" evidence="6">
    <location>
        <begin position="453"/>
        <end position="482"/>
    </location>
</feature>
<dbReference type="Proteomes" id="UP000653358">
    <property type="component" value="Unassembled WGS sequence"/>
</dbReference>
<gene>
    <name evidence="7" type="ORF">GH807_14550</name>
</gene>
<comment type="similarity">
    <text evidence="1">Belongs to the complex I 51 kDa subunit family.</text>
</comment>
<evidence type="ECO:0000259" key="6">
    <source>
        <dbReference type="PROSITE" id="PS51379"/>
    </source>
</evidence>
<dbReference type="SUPFAM" id="SSF142019">
    <property type="entry name" value="Nqo1 FMN-binding domain-like"/>
    <property type="match status" value="1"/>
</dbReference>
<dbReference type="Pfam" id="PF13237">
    <property type="entry name" value="Fer4_10"/>
    <property type="match status" value="1"/>
</dbReference>
<sequence length="504" mass="55268">MIMRHELNINNAATRVVTKKWGRMSGNNIAEYINLGGFSGLEKVLKLKPEDVIKQIEVSRLRGKGGAGYPAGLKWRCCAGQTGEKYIVSNFSNCDNNNMIVNAMIHNDVYSAVEGIMIAGYAIGADSGIIFLRNTQAVEYNIISEALEQMRSSKILGKGILKSDFQFDIQVVMGKNNAEKGQEIIILRSLEGLSPVTVCNRPHAAEAGLNGKPTLYHSMETLASVPAILEEGYIETKIVQLVDTENDITLITEVAIGSSIGDVLERAGIPTEGIKAFSFGESMGAIFPPDRLGILLDFDGINNAGGAFGNAVIRILREKECLVDSVMHCYEVSSVECCGRCVFGRMGTAQIYETLKDITKKRGKVDDLDCMREIAEAMLLVSSCNQGKCAAQMILSVLDFFQNEFDMHIRRKTCEAQVCKGYRSYYISPEACDGCGKCLAKCQRDAIEGEDDYIHVIVQDMCDSCADCVSVCPNKAIRIVGESTPKIPDSPIPVGSWKQSRRRR</sequence>
<dbReference type="EMBL" id="WJBB01000023">
    <property type="protein sequence ID" value="MBC3798250.1"/>
    <property type="molecule type" value="Genomic_DNA"/>
</dbReference>
<keyword evidence="5" id="KW-0411">Iron-sulfur</keyword>
<accession>A0ABR6WQ25</accession>
<dbReference type="InterPro" id="IPR037207">
    <property type="entry name" value="Nuop51_4Fe4S-bd_sf"/>
</dbReference>
<dbReference type="SUPFAM" id="SSF142984">
    <property type="entry name" value="Nqo1 middle domain-like"/>
    <property type="match status" value="1"/>
</dbReference>
<dbReference type="InterPro" id="IPR037225">
    <property type="entry name" value="Nuo51_FMN-bd_sf"/>
</dbReference>
<dbReference type="PANTHER" id="PTHR43578:SF3">
    <property type="entry name" value="NADH-QUINONE OXIDOREDUCTASE SUBUNIT F"/>
    <property type="match status" value="1"/>
</dbReference>
<dbReference type="PANTHER" id="PTHR43578">
    <property type="entry name" value="NADH-QUINONE OXIDOREDUCTASE SUBUNIT F"/>
    <property type="match status" value="1"/>
</dbReference>
<dbReference type="SMART" id="SM00928">
    <property type="entry name" value="NADH_4Fe-4S"/>
    <property type="match status" value="1"/>
</dbReference>